<feature type="chain" id="PRO_5042171363" evidence="1">
    <location>
        <begin position="27"/>
        <end position="117"/>
    </location>
</feature>
<dbReference type="EMBL" id="WJBH02000005">
    <property type="protein sequence ID" value="KAI9557805.1"/>
    <property type="molecule type" value="Genomic_DNA"/>
</dbReference>
<evidence type="ECO:0000256" key="1">
    <source>
        <dbReference type="SAM" id="SignalP"/>
    </source>
</evidence>
<dbReference type="InterPro" id="IPR025061">
    <property type="entry name" value="Diedel"/>
</dbReference>
<name>A0AAD5PWF5_9CRUS</name>
<organism evidence="2 3">
    <name type="scientific">Daphnia sinensis</name>
    <dbReference type="NCBI Taxonomy" id="1820382"/>
    <lineage>
        <taxon>Eukaryota</taxon>
        <taxon>Metazoa</taxon>
        <taxon>Ecdysozoa</taxon>
        <taxon>Arthropoda</taxon>
        <taxon>Crustacea</taxon>
        <taxon>Branchiopoda</taxon>
        <taxon>Diplostraca</taxon>
        <taxon>Cladocera</taxon>
        <taxon>Anomopoda</taxon>
        <taxon>Daphniidae</taxon>
        <taxon>Daphnia</taxon>
        <taxon>Daphnia similis group</taxon>
    </lineage>
</organism>
<accession>A0AAD5PWF5</accession>
<keyword evidence="1" id="KW-0732">Signal</keyword>
<sequence>MSKTTLTCSISVVFAVLSMTWGLVDADCYYKVTDCCCRDGTAVTLYCGVGRCNMFGCNCEGGCRQGTQVRIASLNNATGPNAKVQAHLDSIPIENSMGWELSYLVGQTMNLISQEGF</sequence>
<dbReference type="AlphaFoldDB" id="A0AAD5PWF5"/>
<proteinExistence type="predicted"/>
<evidence type="ECO:0000313" key="2">
    <source>
        <dbReference type="EMBL" id="KAI9557805.1"/>
    </source>
</evidence>
<reference evidence="2 3" key="1">
    <citation type="submission" date="2022-05" db="EMBL/GenBank/DDBJ databases">
        <title>A multi-omics perspective on studying reproductive biology in Daphnia sinensis.</title>
        <authorList>
            <person name="Jia J."/>
        </authorList>
    </citation>
    <scope>NUCLEOTIDE SEQUENCE [LARGE SCALE GENOMIC DNA]</scope>
    <source>
        <strain evidence="2 3">WSL</strain>
    </source>
</reference>
<dbReference type="Gene3D" id="3.30.70.2800">
    <property type="match status" value="1"/>
</dbReference>
<dbReference type="Pfam" id="PF13164">
    <property type="entry name" value="Diedel"/>
    <property type="match status" value="1"/>
</dbReference>
<feature type="signal peptide" evidence="1">
    <location>
        <begin position="1"/>
        <end position="26"/>
    </location>
</feature>
<keyword evidence="3" id="KW-1185">Reference proteome</keyword>
<protein>
    <submittedName>
        <fullName evidence="2">Uncharacterized protein</fullName>
    </submittedName>
</protein>
<evidence type="ECO:0000313" key="3">
    <source>
        <dbReference type="Proteomes" id="UP000820818"/>
    </source>
</evidence>
<dbReference type="Proteomes" id="UP000820818">
    <property type="component" value="Linkage Group LG5"/>
</dbReference>
<comment type="caution">
    <text evidence="2">The sequence shown here is derived from an EMBL/GenBank/DDBJ whole genome shotgun (WGS) entry which is preliminary data.</text>
</comment>
<gene>
    <name evidence="2" type="ORF">GHT06_014554</name>
</gene>